<keyword evidence="2" id="KW-1185">Reference proteome</keyword>
<dbReference type="EMBL" id="CP011129">
    <property type="protein sequence ID" value="ALN78712.1"/>
    <property type="molecule type" value="Genomic_DNA"/>
</dbReference>
<dbReference type="Gene3D" id="1.25.40.10">
    <property type="entry name" value="Tetratricopeptide repeat domain"/>
    <property type="match status" value="1"/>
</dbReference>
<name>A0A0S2F596_LYSAN</name>
<evidence type="ECO:0000313" key="2">
    <source>
        <dbReference type="Proteomes" id="UP000060787"/>
    </source>
</evidence>
<organism evidence="1 2">
    <name type="scientific">Lysobacter antibioticus</name>
    <dbReference type="NCBI Taxonomy" id="84531"/>
    <lineage>
        <taxon>Bacteria</taxon>
        <taxon>Pseudomonadati</taxon>
        <taxon>Pseudomonadota</taxon>
        <taxon>Gammaproteobacteria</taxon>
        <taxon>Lysobacterales</taxon>
        <taxon>Lysobacteraceae</taxon>
        <taxon>Lysobacter</taxon>
    </lineage>
</organism>
<dbReference type="InterPro" id="IPR011990">
    <property type="entry name" value="TPR-like_helical_dom_sf"/>
</dbReference>
<dbReference type="PATRIC" id="fig|84531.8.peg.578"/>
<proteinExistence type="predicted"/>
<accession>A0A0S2F596</accession>
<gene>
    <name evidence="1" type="ORF">LA76x_0551</name>
</gene>
<evidence type="ECO:0008006" key="3">
    <source>
        <dbReference type="Google" id="ProtNLM"/>
    </source>
</evidence>
<dbReference type="KEGG" id="lab:LA76x_0551"/>
<dbReference type="Proteomes" id="UP000060787">
    <property type="component" value="Chromosome"/>
</dbReference>
<dbReference type="SUPFAM" id="SSF81901">
    <property type="entry name" value="HCP-like"/>
    <property type="match status" value="1"/>
</dbReference>
<evidence type="ECO:0000313" key="1">
    <source>
        <dbReference type="EMBL" id="ALN78712.1"/>
    </source>
</evidence>
<reference evidence="1 2" key="1">
    <citation type="journal article" date="2015" name="BMC Genomics">
        <title>Comparative genomics and metabolic profiling of the genus Lysobacter.</title>
        <authorList>
            <person name="de Bruijn I."/>
            <person name="Cheng X."/>
            <person name="de Jager V."/>
            <person name="Exposito R.G."/>
            <person name="Watrous J."/>
            <person name="Patel N."/>
            <person name="Postma J."/>
            <person name="Dorrestein P.C."/>
            <person name="Kobayashi D."/>
            <person name="Raaijmakers J.M."/>
        </authorList>
    </citation>
    <scope>NUCLEOTIDE SEQUENCE [LARGE SCALE GENOMIC DNA]</scope>
    <source>
        <strain evidence="1 2">76</strain>
    </source>
</reference>
<sequence length="196" mass="21610">MLAQAIAKAGSSMSFGGRRMDDPDLLDALLYGKDRIDAICGEVGDLPASVRKGDARAWFELAAEGGHAKAMVDYAAFAFEEFPSDADLLDNAAEVVARRERARGYLRRAFEAGEPESLLALAASHGHRAYLGRNMTDALAYWKAYRRTGEGSRLPQGVARMMEAQLLEHANPQQVRDSERRSLEILQAFQQRKAPL</sequence>
<protein>
    <recommendedName>
        <fullName evidence="3">Sel1 repeat family protein</fullName>
    </recommendedName>
</protein>
<dbReference type="AlphaFoldDB" id="A0A0S2F596"/>